<dbReference type="Proteomes" id="UP001165101">
    <property type="component" value="Unassembled WGS sequence"/>
</dbReference>
<dbReference type="EMBL" id="BSXV01000446">
    <property type="protein sequence ID" value="GME89129.1"/>
    <property type="molecule type" value="Genomic_DNA"/>
</dbReference>
<comment type="caution">
    <text evidence="1">The sequence shown here is derived from an EMBL/GenBank/DDBJ whole genome shotgun (WGS) entry which is preliminary data.</text>
</comment>
<keyword evidence="2" id="KW-1185">Reference proteome</keyword>
<evidence type="ECO:0000313" key="1">
    <source>
        <dbReference type="EMBL" id="GME89129.1"/>
    </source>
</evidence>
<gene>
    <name evidence="1" type="ORF">Cboi01_000127300</name>
</gene>
<proteinExistence type="predicted"/>
<protein>
    <submittedName>
        <fullName evidence="1">Unnamed protein product</fullName>
    </submittedName>
</protein>
<organism evidence="1 2">
    <name type="scientific">Candida boidinii</name>
    <name type="common">Yeast</name>
    <dbReference type="NCBI Taxonomy" id="5477"/>
    <lineage>
        <taxon>Eukaryota</taxon>
        <taxon>Fungi</taxon>
        <taxon>Dikarya</taxon>
        <taxon>Ascomycota</taxon>
        <taxon>Saccharomycotina</taxon>
        <taxon>Pichiomycetes</taxon>
        <taxon>Pichiales</taxon>
        <taxon>Pichiaceae</taxon>
        <taxon>Ogataea</taxon>
        <taxon>Ogataea/Candida clade</taxon>
    </lineage>
</organism>
<name>A0ACB5TII4_CANBO</name>
<accession>A0ACB5TII4</accession>
<reference evidence="1" key="1">
    <citation type="submission" date="2023-04" db="EMBL/GenBank/DDBJ databases">
        <title>Candida boidinii NBRC 1967.</title>
        <authorList>
            <person name="Ichikawa N."/>
            <person name="Sato H."/>
            <person name="Tonouchi N."/>
        </authorList>
    </citation>
    <scope>NUCLEOTIDE SEQUENCE</scope>
    <source>
        <strain evidence="1">NBRC 1967</strain>
    </source>
</reference>
<sequence length="409" mass="46343">MDTDQEKDCVIIVHCGAGNHSIKNKKIFKKLIINSLNLTINNIDTNNNNNNESETIDDLNNSYIYNSFKSYLDKFIKICCNIESSELTNTGYGSSINNIGKIECDSSIIIHDFNNKIFQSTVVNLSYNYPILKCLNDLIISNCKKIPKFGLTPFLFKSYLNSNEYNQYDLITKRQKKNYELYQLYLLKEQEDEDEEKDLANGLIPAVIENPVSDTVGVSMILDDGRMITGTSSGGNLFKDSGRIGCAGVIGSGIYSNISSDGIKITVMCSGNGEDIIQMGLSRNIYEYLILHKDEFINQTTDKLTCDLISEKCFEMSSKVYLRGGVDVTHNTNLYIGVICYIEYTYVDDDDEEVEKRQNSLESRKVKLLSYFHTTENFVFGFKYHGKTEFKFSSLANGKKSNRGEIYIS</sequence>
<evidence type="ECO:0000313" key="2">
    <source>
        <dbReference type="Proteomes" id="UP001165101"/>
    </source>
</evidence>